<keyword evidence="8" id="KW-1185">Reference proteome</keyword>
<dbReference type="InterPro" id="IPR014718">
    <property type="entry name" value="GH-type_carb-bd"/>
</dbReference>
<keyword evidence="4" id="KW-0732">Signal</keyword>
<feature type="domain" description="Glycosyl hydrolase family 92" evidence="5">
    <location>
        <begin position="278"/>
        <end position="742"/>
    </location>
</feature>
<dbReference type="EMBL" id="JAVDQD010000001">
    <property type="protein sequence ID" value="MDR6237751.1"/>
    <property type="molecule type" value="Genomic_DNA"/>
</dbReference>
<reference evidence="7" key="1">
    <citation type="submission" date="2023-07" db="EMBL/GenBank/DDBJ databases">
        <title>Genomic Encyclopedia of Type Strains, Phase IV (KMG-IV): sequencing the most valuable type-strain genomes for metagenomic binning, comparative biology and taxonomic classification.</title>
        <authorList>
            <person name="Goeker M."/>
        </authorList>
    </citation>
    <scope>NUCLEOTIDE SEQUENCE</scope>
    <source>
        <strain evidence="7">DSM 26174</strain>
    </source>
</reference>
<name>A0AAE3XL39_9BACT</name>
<evidence type="ECO:0000313" key="8">
    <source>
        <dbReference type="Proteomes" id="UP001185092"/>
    </source>
</evidence>
<comment type="caution">
    <text evidence="7">The sequence shown here is derived from an EMBL/GenBank/DDBJ whole genome shotgun (WGS) entry which is preliminary data.</text>
</comment>
<dbReference type="Gene3D" id="1.20.1050.60">
    <property type="entry name" value="alpha-1,2-mannosidase"/>
    <property type="match status" value="1"/>
</dbReference>
<dbReference type="InterPro" id="IPR008928">
    <property type="entry name" value="6-hairpin_glycosidase_sf"/>
</dbReference>
<evidence type="ECO:0000256" key="3">
    <source>
        <dbReference type="ARBA" id="ARBA00022837"/>
    </source>
</evidence>
<keyword evidence="3" id="KW-0106">Calcium</keyword>
<evidence type="ECO:0000259" key="6">
    <source>
        <dbReference type="Pfam" id="PF17678"/>
    </source>
</evidence>
<dbReference type="GO" id="GO:0005829">
    <property type="term" value="C:cytosol"/>
    <property type="evidence" value="ECO:0007669"/>
    <property type="project" value="TreeGrafter"/>
</dbReference>
<dbReference type="Gene3D" id="3.30.2080.10">
    <property type="entry name" value="GH92 mannosidase domain"/>
    <property type="match status" value="1"/>
</dbReference>
<organism evidence="7 8">
    <name type="scientific">Aureibacter tunicatorum</name>
    <dbReference type="NCBI Taxonomy" id="866807"/>
    <lineage>
        <taxon>Bacteria</taxon>
        <taxon>Pseudomonadati</taxon>
        <taxon>Bacteroidota</taxon>
        <taxon>Cytophagia</taxon>
        <taxon>Cytophagales</taxon>
        <taxon>Persicobacteraceae</taxon>
        <taxon>Aureibacter</taxon>
    </lineage>
</organism>
<dbReference type="PROSITE" id="PS51257">
    <property type="entry name" value="PROKAR_LIPOPROTEIN"/>
    <property type="match status" value="1"/>
</dbReference>
<dbReference type="RefSeq" id="WP_309937220.1">
    <property type="nucleotide sequence ID" value="NZ_AP025305.1"/>
</dbReference>
<dbReference type="Gene3D" id="1.20.1610.10">
    <property type="entry name" value="alpha-1,2-mannosidases domains"/>
    <property type="match status" value="1"/>
</dbReference>
<dbReference type="GO" id="GO:0000224">
    <property type="term" value="F:peptide-N4-(N-acetyl-beta-glucosaminyl)asparagine amidase activity"/>
    <property type="evidence" value="ECO:0007669"/>
    <property type="project" value="TreeGrafter"/>
</dbReference>
<dbReference type="AlphaFoldDB" id="A0AAE3XL39"/>
<comment type="subunit">
    <text evidence="2">Monomer.</text>
</comment>
<dbReference type="FunFam" id="1.20.1050.60:FF:000001">
    <property type="entry name" value="Putative alpha-1,2-mannosidase"/>
    <property type="match status" value="1"/>
</dbReference>
<dbReference type="Proteomes" id="UP001185092">
    <property type="component" value="Unassembled WGS sequence"/>
</dbReference>
<dbReference type="InterPro" id="IPR041371">
    <property type="entry name" value="GH92_N"/>
</dbReference>
<sequence>MLLKNNIFLVLLTSGILFSCGTESPQSENTKVEDYVDPMIGTDYHAHTYPGATNPFGMVQLSPENGRSGWDWTSGYHYSDSLIAGFSHTHLSGTGIGDLNDILVSPVINKVDLNKSRAGKRDTYDYVNKFSHDNEIAEAGYYSVIMDNGIKAEMTTSPRMGYHRYTFPKDEQQQIVVDLAHAINWDWPKETAIEIVDDRTIKGVRVSSGWVDHQSVYFYAQFSKPFVSYELALDSTSVSDQSTNLEGQMVRGLFAFDNSSNEPIVMKLALSSSSTDGAKLNFEAESGHSFDDQVAENKLAWREQLGKIKVKGGTESLKKVFYTALYHSTTAPALYSDVDGKFEGGDQQVHKTHKGDQYSTFSLWDTFRAVHPLLTIINPEKVNDMVRSLVHSYETTGKLPVWGLAGGDTGCMWGYHAVSVIGEAYLKGFRDYDVEKAYEAMMASVMQDIRFTDLYKQYGYIPFDLTNQSVSKTQEYCYGDWVLAQVAKDLGKMDDYEMLMKRSDYWKNLYDDTTGFMRAKDTKGNWREPFDPISYGGHDHENPVKDYIEGNAWQYVWYELHDIPTLIDTMGGADVFVAKLDKLFELPSDAGDASSDITGLIGQYVHGNEPSHHVAYLYNYAGYPWKTQEKARGIMETMYTDQPDGIAGNEDCGQMSAWYVMSAIGLYPVTPALAQYQIGSPVFEEAVISNADGSEFVIEAKNNSDQNIYIQSARLNGKNLDRSYLTHSEIAKGGKLELVMGSKPNKSLFK</sequence>
<gene>
    <name evidence="7" type="ORF">HNQ88_000727</name>
</gene>
<dbReference type="FunFam" id="3.30.2080.10:FF:000001">
    <property type="entry name" value="Alpha-1,2-mannosidase subfamily"/>
    <property type="match status" value="1"/>
</dbReference>
<comment type="cofactor">
    <cofactor evidence="1">
        <name>Ca(2+)</name>
        <dbReference type="ChEBI" id="CHEBI:29108"/>
    </cofactor>
</comment>
<dbReference type="SUPFAM" id="SSF48208">
    <property type="entry name" value="Six-hairpin glycosidases"/>
    <property type="match status" value="1"/>
</dbReference>
<feature type="chain" id="PRO_5042077602" evidence="4">
    <location>
        <begin position="20"/>
        <end position="750"/>
    </location>
</feature>
<evidence type="ECO:0000256" key="2">
    <source>
        <dbReference type="ARBA" id="ARBA00011245"/>
    </source>
</evidence>
<dbReference type="PANTHER" id="PTHR12143">
    <property type="entry name" value="PEPTIDE N-GLYCANASE PNGASE -RELATED"/>
    <property type="match status" value="1"/>
</dbReference>
<evidence type="ECO:0000256" key="1">
    <source>
        <dbReference type="ARBA" id="ARBA00001913"/>
    </source>
</evidence>
<proteinExistence type="predicted"/>
<dbReference type="Pfam" id="PF17678">
    <property type="entry name" value="Glyco_hydro_92N"/>
    <property type="match status" value="1"/>
</dbReference>
<dbReference type="NCBIfam" id="TIGR01180">
    <property type="entry name" value="aman2_put"/>
    <property type="match status" value="1"/>
</dbReference>
<dbReference type="InterPro" id="IPR012939">
    <property type="entry name" value="Glyco_hydro_92"/>
</dbReference>
<protein>
    <submittedName>
        <fullName evidence="7">Alpha-1,2-mannosidase</fullName>
    </submittedName>
</protein>
<evidence type="ECO:0000313" key="7">
    <source>
        <dbReference type="EMBL" id="MDR6237751.1"/>
    </source>
</evidence>
<dbReference type="PANTHER" id="PTHR12143:SF39">
    <property type="entry name" value="SECRETED PROTEIN"/>
    <property type="match status" value="1"/>
</dbReference>
<dbReference type="InterPro" id="IPR005887">
    <property type="entry name" value="GH92_a_mannosidase_put"/>
</dbReference>
<dbReference type="Gene3D" id="2.70.98.10">
    <property type="match status" value="1"/>
</dbReference>
<accession>A0AAE3XL39</accession>
<feature type="signal peptide" evidence="4">
    <location>
        <begin position="1"/>
        <end position="19"/>
    </location>
</feature>
<evidence type="ECO:0000256" key="4">
    <source>
        <dbReference type="SAM" id="SignalP"/>
    </source>
</evidence>
<dbReference type="Pfam" id="PF07971">
    <property type="entry name" value="Glyco_hydro_92"/>
    <property type="match status" value="1"/>
</dbReference>
<dbReference type="GO" id="GO:0006516">
    <property type="term" value="P:glycoprotein catabolic process"/>
    <property type="evidence" value="ECO:0007669"/>
    <property type="project" value="TreeGrafter"/>
</dbReference>
<dbReference type="GO" id="GO:0030246">
    <property type="term" value="F:carbohydrate binding"/>
    <property type="evidence" value="ECO:0007669"/>
    <property type="project" value="InterPro"/>
</dbReference>
<dbReference type="InterPro" id="IPR050883">
    <property type="entry name" value="PNGase"/>
</dbReference>
<evidence type="ECO:0000259" key="5">
    <source>
        <dbReference type="Pfam" id="PF07971"/>
    </source>
</evidence>
<dbReference type="GO" id="GO:0005975">
    <property type="term" value="P:carbohydrate metabolic process"/>
    <property type="evidence" value="ECO:0007669"/>
    <property type="project" value="InterPro"/>
</dbReference>
<feature type="domain" description="Glycosyl hydrolase family 92 N-terminal" evidence="6">
    <location>
        <begin position="35"/>
        <end position="271"/>
    </location>
</feature>